<protein>
    <submittedName>
        <fullName evidence="1">Uncharacterized protein</fullName>
    </submittedName>
</protein>
<accession>A0A224YG93</accession>
<sequence length="105" mass="12095">MRKIVLPQQKYLPMTTRRILSRPHQKNLTCHTRQPKHKGNTPTFMYTCKNVHKTLEVAVVLVSSCITGNVTLAVLNHFVITVRRNSLENKTKPATCFSQRHEKIS</sequence>
<evidence type="ECO:0000313" key="1">
    <source>
        <dbReference type="EMBL" id="MAA12822.1"/>
    </source>
</evidence>
<proteinExistence type="predicted"/>
<organism evidence="1">
    <name type="scientific">Rhipicephalus zambeziensis</name>
    <dbReference type="NCBI Taxonomy" id="60191"/>
    <lineage>
        <taxon>Eukaryota</taxon>
        <taxon>Metazoa</taxon>
        <taxon>Ecdysozoa</taxon>
        <taxon>Arthropoda</taxon>
        <taxon>Chelicerata</taxon>
        <taxon>Arachnida</taxon>
        <taxon>Acari</taxon>
        <taxon>Parasitiformes</taxon>
        <taxon>Ixodida</taxon>
        <taxon>Ixodoidea</taxon>
        <taxon>Ixodidae</taxon>
        <taxon>Rhipicephalinae</taxon>
        <taxon>Rhipicephalus</taxon>
        <taxon>Rhipicephalus</taxon>
    </lineage>
</organism>
<name>A0A224YG93_9ACAR</name>
<reference evidence="1" key="1">
    <citation type="journal article" date="2017" name="Parasit. Vectors">
        <title>Sialotranscriptomics of Rhipicephalus zambeziensis reveals intricate expression profiles of secretory proteins and suggests tight temporal transcriptional regulation during blood-feeding.</title>
        <authorList>
            <person name="de Castro M.H."/>
            <person name="de Klerk D."/>
            <person name="Pienaar R."/>
            <person name="Rees D.J.G."/>
            <person name="Mans B.J."/>
        </authorList>
    </citation>
    <scope>NUCLEOTIDE SEQUENCE</scope>
    <source>
        <tissue evidence="1">Salivary glands</tissue>
    </source>
</reference>
<dbReference type="AlphaFoldDB" id="A0A224YG93"/>
<dbReference type="EMBL" id="GFPF01001676">
    <property type="protein sequence ID" value="MAA12822.1"/>
    <property type="molecule type" value="Transcribed_RNA"/>
</dbReference>